<dbReference type="GO" id="GO:0005743">
    <property type="term" value="C:mitochondrial inner membrane"/>
    <property type="evidence" value="ECO:0007669"/>
    <property type="project" value="UniProtKB-SubCell"/>
</dbReference>
<dbReference type="Proteomes" id="UP000092444">
    <property type="component" value="Unassembled WGS sequence"/>
</dbReference>
<dbReference type="InterPro" id="IPR051389">
    <property type="entry name" value="Cytochrome_c_oxidase_VIc"/>
</dbReference>
<keyword evidence="5" id="KW-0999">Mitochondrion inner membrane</keyword>
<evidence type="ECO:0000256" key="3">
    <source>
        <dbReference type="ARBA" id="ARBA00007204"/>
    </source>
</evidence>
<dbReference type="InterPro" id="IPR037169">
    <property type="entry name" value="Cytochrome_c_oxidase_VIc_sf"/>
</dbReference>
<dbReference type="PhylomeDB" id="A0A1B0FK94"/>
<dbReference type="PANTHER" id="PTHR48416">
    <property type="entry name" value="CYTOCHROME C OXIDASE SUBUNIT 6C"/>
    <property type="match status" value="1"/>
</dbReference>
<comment type="pathway">
    <text evidence="2">Energy metabolism; oxidative phosphorylation.</text>
</comment>
<dbReference type="EMBL" id="CCAG010022130">
    <property type="status" value="NOT_ANNOTATED_CDS"/>
    <property type="molecule type" value="Genomic_DNA"/>
</dbReference>
<evidence type="ECO:0000256" key="7">
    <source>
        <dbReference type="ARBA" id="ARBA00023128"/>
    </source>
</evidence>
<evidence type="ECO:0000256" key="6">
    <source>
        <dbReference type="ARBA" id="ARBA00022989"/>
    </source>
</evidence>
<organism evidence="10 11">
    <name type="scientific">Glossina morsitans morsitans</name>
    <name type="common">Savannah tsetse fly</name>
    <dbReference type="NCBI Taxonomy" id="37546"/>
    <lineage>
        <taxon>Eukaryota</taxon>
        <taxon>Metazoa</taxon>
        <taxon>Ecdysozoa</taxon>
        <taxon>Arthropoda</taxon>
        <taxon>Hexapoda</taxon>
        <taxon>Insecta</taxon>
        <taxon>Pterygota</taxon>
        <taxon>Neoptera</taxon>
        <taxon>Endopterygota</taxon>
        <taxon>Diptera</taxon>
        <taxon>Brachycera</taxon>
        <taxon>Muscomorpha</taxon>
        <taxon>Hippoboscoidea</taxon>
        <taxon>Glossinidae</taxon>
        <taxon>Glossina</taxon>
    </lineage>
</organism>
<dbReference type="VEuPathDB" id="VectorBase:GMOY004237"/>
<feature type="transmembrane region" description="Helical" evidence="9">
    <location>
        <begin position="35"/>
        <end position="54"/>
    </location>
</feature>
<dbReference type="Gene3D" id="4.10.93.10">
    <property type="entry name" value="Mitochondrial cytochrome c oxidase subunit VIc/VIIs"/>
    <property type="match status" value="1"/>
</dbReference>
<dbReference type="EnsemblMetazoa" id="GMOY004237-RA">
    <property type="protein sequence ID" value="GMOY004237-PA"/>
    <property type="gene ID" value="GMOY004237"/>
</dbReference>
<comment type="subcellular location">
    <subcellularLocation>
        <location evidence="1">Mitochondrion inner membrane</location>
        <topology evidence="1">Single-pass membrane protein</topology>
    </subcellularLocation>
</comment>
<evidence type="ECO:0000313" key="10">
    <source>
        <dbReference type="EnsemblMetazoa" id="GMOY004237-PA"/>
    </source>
</evidence>
<reference evidence="10" key="1">
    <citation type="submission" date="2020-05" db="UniProtKB">
        <authorList>
            <consortium name="EnsemblMetazoa"/>
        </authorList>
    </citation>
    <scope>IDENTIFICATION</scope>
    <source>
        <strain evidence="10">Yale</strain>
    </source>
</reference>
<dbReference type="STRING" id="37546.A0A1B0FK94"/>
<proteinExistence type="inferred from homology"/>
<evidence type="ECO:0000256" key="8">
    <source>
        <dbReference type="ARBA" id="ARBA00023136"/>
    </source>
</evidence>
<evidence type="ECO:0000256" key="4">
    <source>
        <dbReference type="ARBA" id="ARBA00022692"/>
    </source>
</evidence>
<protein>
    <submittedName>
        <fullName evidence="10">Uncharacterized protein</fullName>
    </submittedName>
</protein>
<keyword evidence="6 9" id="KW-1133">Transmembrane helix</keyword>
<keyword evidence="11" id="KW-1185">Reference proteome</keyword>
<dbReference type="AlphaFoldDB" id="A0A1B0FK94"/>
<evidence type="ECO:0000256" key="2">
    <source>
        <dbReference type="ARBA" id="ARBA00004673"/>
    </source>
</evidence>
<keyword evidence="7" id="KW-0496">Mitochondrion</keyword>
<evidence type="ECO:0000313" key="11">
    <source>
        <dbReference type="Proteomes" id="UP000092444"/>
    </source>
</evidence>
<dbReference type="InterPro" id="IPR034884">
    <property type="entry name" value="Cytochrome_c_oxidase_VIc/VIIs"/>
</dbReference>
<sequence length="87" mass="9848">MKLKDYKFQKKLANPPAVGSAPNLRGLHHLQTKRNLALALGLTALVTVAFKLFVNNPRKAAYAEFYKTYDAEKSFERMKANGRFQSC</sequence>
<dbReference type="PANTHER" id="PTHR48416:SF1">
    <property type="entry name" value="CYTOCHROME C OXIDASE SUBUNIT 6C"/>
    <property type="match status" value="1"/>
</dbReference>
<dbReference type="SUPFAM" id="SSF81415">
    <property type="entry name" value="Mitochondrial cytochrome c oxidase subunit VIc"/>
    <property type="match status" value="1"/>
</dbReference>
<name>A0A1B0FK94_GLOMM</name>
<accession>A0A1B0FK94</accession>
<evidence type="ECO:0000256" key="1">
    <source>
        <dbReference type="ARBA" id="ARBA00004434"/>
    </source>
</evidence>
<evidence type="ECO:0000256" key="9">
    <source>
        <dbReference type="SAM" id="Phobius"/>
    </source>
</evidence>
<keyword evidence="8 9" id="KW-0472">Membrane</keyword>
<dbReference type="Pfam" id="PF02937">
    <property type="entry name" value="COX6C"/>
    <property type="match status" value="1"/>
</dbReference>
<keyword evidence="4 9" id="KW-0812">Transmembrane</keyword>
<evidence type="ECO:0000256" key="5">
    <source>
        <dbReference type="ARBA" id="ARBA00022792"/>
    </source>
</evidence>
<comment type="similarity">
    <text evidence="3">Belongs to the cytochrome c oxidase subunit 6c family.</text>
</comment>